<dbReference type="InterPro" id="IPR007506">
    <property type="entry name" value="PMDh-L-like_dom"/>
</dbReference>
<dbReference type="InterPro" id="IPR036008">
    <property type="entry name" value="Aconitase_4Fe-4S_dom"/>
</dbReference>
<organism evidence="4 5">
    <name type="scientific">Hylemonella gracilis</name>
    <dbReference type="NCBI Taxonomy" id="80880"/>
    <lineage>
        <taxon>Bacteria</taxon>
        <taxon>Pseudomonadati</taxon>
        <taxon>Pseudomonadota</taxon>
        <taxon>Betaproteobacteria</taxon>
        <taxon>Burkholderiales</taxon>
        <taxon>Comamonadaceae</taxon>
        <taxon>Hylemonella</taxon>
    </lineage>
</organism>
<dbReference type="AlphaFoldDB" id="A0A4P6UKG9"/>
<dbReference type="PANTHER" id="PTHR36577">
    <property type="entry name" value="DUF521 DOMAIN PROTEIN (AFU_ORTHOLOGUE AFUA_6G00490)"/>
    <property type="match status" value="1"/>
</dbReference>
<evidence type="ECO:0000313" key="4">
    <source>
        <dbReference type="EMBL" id="QBK05682.1"/>
    </source>
</evidence>
<sequence>MRLTDEEKAMYDGHQGPAVQKAMDLLVRYGEALGAERLVETRNVCATITSTTPFQRDFALAKGGMDAVFSEFSLDSQEVVEIPKFKVFTSHLQLGFDPGQPERMGLSEETVRFYEKSERHAASLGAQIMNTCTPYQVGNIPTRGEHCAWMESSAVIYCNSVLGARTNTEGRESCGAAMLTARIPYWGYHLPENRHATHVVELDIEVESVQDWGLLGYFIGEHVQERVPAVHSRRGIGRVPNLPRLKHFGAAASSSGGVELYHVVGVTPEALTLEQALGGQRPVEVLRYGEAERRQTYEKLNTTARSAEIQYVMLGCPHYTIEQIWEAAQLLEGRKVHPDCELWIFTPRAIKSLADRNGYTRIIEEAGGILMTDSCSAMSRAVPKGTRTVALDSAKQAHYLPAILGVQAWFGSTAECIDAACTGRWQGALQ</sequence>
<dbReference type="Pfam" id="PF04412">
    <property type="entry name" value="AcnX"/>
    <property type="match status" value="1"/>
</dbReference>
<dbReference type="KEGG" id="hgr:DW355_13975"/>
<dbReference type="GO" id="GO:0016829">
    <property type="term" value="F:lyase activity"/>
    <property type="evidence" value="ECO:0007669"/>
    <property type="project" value="UniProtKB-KW"/>
</dbReference>
<dbReference type="OrthoDB" id="1550274at2"/>
<evidence type="ECO:0000313" key="5">
    <source>
        <dbReference type="Proteomes" id="UP000292939"/>
    </source>
</evidence>
<dbReference type="PANTHER" id="PTHR36577:SF3">
    <property type="entry name" value="DUF521 DOMAIN PROTEIN (AFU_ORTHOLOGUE AFUA_6G00490)"/>
    <property type="match status" value="1"/>
</dbReference>
<keyword evidence="2" id="KW-0456">Lyase</keyword>
<evidence type="ECO:0000256" key="1">
    <source>
        <dbReference type="ARBA" id="ARBA00023004"/>
    </source>
</evidence>
<evidence type="ECO:0000259" key="3">
    <source>
        <dbReference type="Pfam" id="PF04412"/>
    </source>
</evidence>
<name>A0A4P6UKG9_9BURK</name>
<feature type="domain" description="Phosphomevalonate dehydratase large subunit-like" evidence="3">
    <location>
        <begin position="1"/>
        <end position="418"/>
    </location>
</feature>
<dbReference type="RefSeq" id="WP_131280939.1">
    <property type="nucleotide sequence ID" value="NZ_CP031395.1"/>
</dbReference>
<dbReference type="Gene3D" id="3.30.499.10">
    <property type="entry name" value="Aconitase, domain 3"/>
    <property type="match status" value="1"/>
</dbReference>
<dbReference type="EMBL" id="CP031395">
    <property type="protein sequence ID" value="QBK05682.1"/>
    <property type="molecule type" value="Genomic_DNA"/>
</dbReference>
<dbReference type="Proteomes" id="UP000292939">
    <property type="component" value="Chromosome"/>
</dbReference>
<protein>
    <submittedName>
        <fullName evidence="4">DUF521 domain-containing protein</fullName>
    </submittedName>
</protein>
<evidence type="ECO:0000256" key="2">
    <source>
        <dbReference type="ARBA" id="ARBA00023239"/>
    </source>
</evidence>
<proteinExistence type="predicted"/>
<dbReference type="SUPFAM" id="SSF53732">
    <property type="entry name" value="Aconitase iron-sulfur domain"/>
    <property type="match status" value="1"/>
</dbReference>
<keyword evidence="1" id="KW-0408">Iron</keyword>
<dbReference type="InterPro" id="IPR015931">
    <property type="entry name" value="Acnase/IPM_dHydase_lsu_aba_1/3"/>
</dbReference>
<accession>A0A4P6UKG9</accession>
<reference evidence="4 5" key="1">
    <citation type="submission" date="2018-07" db="EMBL/GenBank/DDBJ databases">
        <title>Exploring interactions and the metabolic potential of the ultra-small soil bacteria Hylemonella gracilis.</title>
        <authorList>
            <person name="Tyc O."/>
            <person name="Kulkarni P."/>
            <person name="Gawehns F."/>
            <person name="Hundscheid M."/>
            <person name="Zweers H."/>
            <person name="Garbeva P."/>
        </authorList>
    </citation>
    <scope>NUCLEOTIDE SEQUENCE [LARGE SCALE GENOMIC DNA]</scope>
    <source>
        <strain evidence="4 5">NS1</strain>
    </source>
</reference>
<gene>
    <name evidence="4" type="ORF">DW355_13975</name>
</gene>